<dbReference type="GO" id="GO:0006457">
    <property type="term" value="P:protein folding"/>
    <property type="evidence" value="ECO:0007669"/>
    <property type="project" value="InterPro"/>
</dbReference>
<dbReference type="InterPro" id="IPR044665">
    <property type="entry name" value="E_coli_cyclophilin_A-like"/>
</dbReference>
<evidence type="ECO:0000313" key="7">
    <source>
        <dbReference type="Proteomes" id="UP000199758"/>
    </source>
</evidence>
<comment type="catalytic activity">
    <reaction evidence="4">
        <text>[protein]-peptidylproline (omega=180) = [protein]-peptidylproline (omega=0)</text>
        <dbReference type="Rhea" id="RHEA:16237"/>
        <dbReference type="Rhea" id="RHEA-COMP:10747"/>
        <dbReference type="Rhea" id="RHEA-COMP:10748"/>
        <dbReference type="ChEBI" id="CHEBI:83833"/>
        <dbReference type="ChEBI" id="CHEBI:83834"/>
        <dbReference type="EC" id="5.2.1.8"/>
    </reaction>
</comment>
<dbReference type="Proteomes" id="UP000199758">
    <property type="component" value="Unassembled WGS sequence"/>
</dbReference>
<evidence type="ECO:0000259" key="5">
    <source>
        <dbReference type="PROSITE" id="PS50072"/>
    </source>
</evidence>
<accession>A0A1M5RWP3</accession>
<dbReference type="Gene3D" id="2.40.100.10">
    <property type="entry name" value="Cyclophilin-like"/>
    <property type="match status" value="1"/>
</dbReference>
<evidence type="ECO:0000256" key="3">
    <source>
        <dbReference type="ARBA" id="ARBA00023235"/>
    </source>
</evidence>
<feature type="signal peptide" evidence="4">
    <location>
        <begin position="1"/>
        <end position="39"/>
    </location>
</feature>
<dbReference type="InterPro" id="IPR002130">
    <property type="entry name" value="Cyclophilin-type_PPIase_dom"/>
</dbReference>
<dbReference type="PANTHER" id="PTHR43246">
    <property type="entry name" value="PEPTIDYL-PROLYL CIS-TRANS ISOMERASE CYP38, CHLOROPLASTIC"/>
    <property type="match status" value="1"/>
</dbReference>
<evidence type="ECO:0000256" key="1">
    <source>
        <dbReference type="ARBA" id="ARBA00007365"/>
    </source>
</evidence>
<dbReference type="PROSITE" id="PS00170">
    <property type="entry name" value="CSA_PPIASE_1"/>
    <property type="match status" value="1"/>
</dbReference>
<keyword evidence="7" id="KW-1185">Reference proteome</keyword>
<keyword evidence="4" id="KW-0732">Signal</keyword>
<comment type="similarity">
    <text evidence="1 4">Belongs to the cyclophilin-type PPIase family.</text>
</comment>
<dbReference type="AlphaFoldDB" id="A0A1M5RWP3"/>
<dbReference type="PROSITE" id="PS50072">
    <property type="entry name" value="CSA_PPIASE_2"/>
    <property type="match status" value="1"/>
</dbReference>
<keyword evidence="3 4" id="KW-0413">Isomerase</keyword>
<dbReference type="EMBL" id="FQWZ01000008">
    <property type="protein sequence ID" value="SHH30601.1"/>
    <property type="molecule type" value="Genomic_DNA"/>
</dbReference>
<dbReference type="Pfam" id="PF00160">
    <property type="entry name" value="Pro_isomerase"/>
    <property type="match status" value="1"/>
</dbReference>
<name>A0A1M5RWP3_9GAMM</name>
<dbReference type="InterPro" id="IPR029000">
    <property type="entry name" value="Cyclophilin-like_dom_sf"/>
</dbReference>
<feature type="chain" id="PRO_5009735440" description="Peptidyl-prolyl cis-trans isomerase" evidence="4">
    <location>
        <begin position="40"/>
        <end position="225"/>
    </location>
</feature>
<gene>
    <name evidence="6" type="ORF">SAMN04488068_3243</name>
</gene>
<proteinExistence type="inferred from homology"/>
<dbReference type="InterPro" id="IPR020892">
    <property type="entry name" value="Cyclophilin-type_PPIase_CS"/>
</dbReference>
<reference evidence="6 7" key="1">
    <citation type="submission" date="2016-11" db="EMBL/GenBank/DDBJ databases">
        <authorList>
            <person name="Jaros S."/>
            <person name="Januszkiewicz K."/>
            <person name="Wedrychowicz H."/>
        </authorList>
    </citation>
    <scope>NUCLEOTIDE SEQUENCE [LARGE SCALE GENOMIC DNA]</scope>
    <source>
        <strain evidence="6 7">CGMCC 1.7049</strain>
    </source>
</reference>
<protein>
    <recommendedName>
        <fullName evidence="4">Peptidyl-prolyl cis-trans isomerase</fullName>
        <shortName evidence="4">PPIase</shortName>
        <ecNumber evidence="4">5.2.1.8</ecNumber>
    </recommendedName>
</protein>
<feature type="domain" description="PPIase cyclophilin-type" evidence="5">
    <location>
        <begin position="67"/>
        <end position="219"/>
    </location>
</feature>
<evidence type="ECO:0000256" key="4">
    <source>
        <dbReference type="RuleBase" id="RU363019"/>
    </source>
</evidence>
<sequence>MRSPQPGIAARLAMNAPAMIRNLLLSALLLSSITLRVDAANAPTTAVPATTAPAAALPRVQLRTTQGDIVVELDPVRAPKTVANFIGYVNRGFYDGLIFHRVIAGFMAQAGGYDTRFEHREAGPGTPNEADNGLKNLRGSIALARDARPHSGTSEFYINLVDNGMLDSPNPDGWGYTVFGRVVSGMDVVDKIAAIPTGRGGPFPTDVPQQPVVIMKATQLSAVMR</sequence>
<dbReference type="PRINTS" id="PR00153">
    <property type="entry name" value="CSAPPISMRASE"/>
</dbReference>
<organism evidence="6 7">
    <name type="scientific">Hydrocarboniphaga daqingensis</name>
    <dbReference type="NCBI Taxonomy" id="490188"/>
    <lineage>
        <taxon>Bacteria</taxon>
        <taxon>Pseudomonadati</taxon>
        <taxon>Pseudomonadota</taxon>
        <taxon>Gammaproteobacteria</taxon>
        <taxon>Nevskiales</taxon>
        <taxon>Nevskiaceae</taxon>
        <taxon>Hydrocarboniphaga</taxon>
    </lineage>
</organism>
<keyword evidence="2 4" id="KW-0697">Rotamase</keyword>
<dbReference type="SUPFAM" id="SSF50891">
    <property type="entry name" value="Cyclophilin-like"/>
    <property type="match status" value="1"/>
</dbReference>
<comment type="function">
    <text evidence="4">PPIases accelerate the folding of proteins. It catalyzes the cis-trans isomerization of proline imidic peptide bonds in oligopeptides.</text>
</comment>
<dbReference type="STRING" id="490188.SAMN04488068_3243"/>
<dbReference type="EC" id="5.2.1.8" evidence="4"/>
<dbReference type="GO" id="GO:0003755">
    <property type="term" value="F:peptidyl-prolyl cis-trans isomerase activity"/>
    <property type="evidence" value="ECO:0007669"/>
    <property type="project" value="UniProtKB-UniRule"/>
</dbReference>
<evidence type="ECO:0000256" key="2">
    <source>
        <dbReference type="ARBA" id="ARBA00023110"/>
    </source>
</evidence>
<evidence type="ECO:0000313" key="6">
    <source>
        <dbReference type="EMBL" id="SHH30601.1"/>
    </source>
</evidence>